<comment type="catalytic activity">
    <reaction evidence="8 9">
        <text>GTP + H2O = GDP + phosphate + H(+)</text>
        <dbReference type="Rhea" id="RHEA:19669"/>
        <dbReference type="ChEBI" id="CHEBI:15377"/>
        <dbReference type="ChEBI" id="CHEBI:15378"/>
        <dbReference type="ChEBI" id="CHEBI:37565"/>
        <dbReference type="ChEBI" id="CHEBI:43474"/>
        <dbReference type="ChEBI" id="CHEBI:58189"/>
        <dbReference type="EC" id="3.6.5.4"/>
    </reaction>
</comment>
<keyword evidence="7 9" id="KW-0675">Receptor</keyword>
<proteinExistence type="inferred from homology"/>
<evidence type="ECO:0000256" key="9">
    <source>
        <dbReference type="HAMAP-Rule" id="MF_00920"/>
    </source>
</evidence>
<dbReference type="GO" id="GO:0003924">
    <property type="term" value="F:GTPase activity"/>
    <property type="evidence" value="ECO:0007669"/>
    <property type="project" value="UniProtKB-UniRule"/>
</dbReference>
<reference evidence="12 13" key="1">
    <citation type="submission" date="2014-06" db="EMBL/GenBank/DDBJ databases">
        <title>Genome sequence of the intracellular symbiont Blattabacterium cuenoti, strain CPU2 from the wood feeding cockroach Cryptocercus punctulatus.</title>
        <authorList>
            <person name="Kinjo Y."/>
            <person name="Ohkuma M."/>
            <person name="Tokuda G."/>
        </authorList>
    </citation>
    <scope>NUCLEOTIDE SEQUENCE [LARGE SCALE GENOMIC DNA]</scope>
    <source>
        <strain evidence="12 13">CPU2</strain>
    </source>
</reference>
<dbReference type="Pfam" id="PF00448">
    <property type="entry name" value="SRP54"/>
    <property type="match status" value="1"/>
</dbReference>
<feature type="binding site" evidence="9">
    <location>
        <begin position="205"/>
        <end position="209"/>
    </location>
    <ligand>
        <name>GTP</name>
        <dbReference type="ChEBI" id="CHEBI:37565"/>
    </ligand>
</feature>
<protein>
    <recommendedName>
        <fullName evidence="9">Signal recognition particle receptor FtsY</fullName>
        <shortName evidence="9">SRP receptor</shortName>
        <ecNumber evidence="9">3.6.5.4</ecNumber>
    </recommendedName>
</protein>
<dbReference type="SMART" id="SM00963">
    <property type="entry name" value="SRP54_N"/>
    <property type="match status" value="1"/>
</dbReference>
<dbReference type="SMART" id="SM00382">
    <property type="entry name" value="AAA"/>
    <property type="match status" value="1"/>
</dbReference>
<evidence type="ECO:0000259" key="11">
    <source>
        <dbReference type="PROSITE" id="PS00300"/>
    </source>
</evidence>
<dbReference type="GO" id="GO:0005525">
    <property type="term" value="F:GTP binding"/>
    <property type="evidence" value="ECO:0007669"/>
    <property type="project" value="UniProtKB-UniRule"/>
</dbReference>
<dbReference type="AlphaFoldDB" id="A0AAD1FQX8"/>
<dbReference type="InterPro" id="IPR000897">
    <property type="entry name" value="SRP54_GTPase_dom"/>
</dbReference>
<dbReference type="FunFam" id="3.40.50.300:FF:000053">
    <property type="entry name" value="Signal recognition particle receptor FtsY"/>
    <property type="match status" value="1"/>
</dbReference>
<dbReference type="HAMAP" id="MF_00920">
    <property type="entry name" value="FtsY"/>
    <property type="match status" value="1"/>
</dbReference>
<organism evidence="12 13">
    <name type="scientific">Blattabacterium punctulatus CPU2</name>
    <dbReference type="NCBI Taxonomy" id="1457032"/>
    <lineage>
        <taxon>Bacteria</taxon>
        <taxon>Pseudomonadati</taxon>
        <taxon>Bacteroidota</taxon>
        <taxon>Flavobacteriia</taxon>
        <taxon>Flavobacteriales</taxon>
        <taxon>Blattabacteriaceae</taxon>
        <taxon>Blattabacterium</taxon>
    </lineage>
</organism>
<dbReference type="SMART" id="SM00962">
    <property type="entry name" value="SRP54"/>
    <property type="match status" value="1"/>
</dbReference>
<dbReference type="InterPro" id="IPR036225">
    <property type="entry name" value="SRP/SRP_N"/>
</dbReference>
<feature type="binding site" evidence="9">
    <location>
        <begin position="123"/>
        <end position="130"/>
    </location>
    <ligand>
        <name>GTP</name>
        <dbReference type="ChEBI" id="CHEBI:37565"/>
    </ligand>
</feature>
<dbReference type="CDD" id="cd17874">
    <property type="entry name" value="FtsY"/>
    <property type="match status" value="1"/>
</dbReference>
<feature type="binding site" evidence="9">
    <location>
        <begin position="269"/>
        <end position="272"/>
    </location>
    <ligand>
        <name>GTP</name>
        <dbReference type="ChEBI" id="CHEBI:37565"/>
    </ligand>
</feature>
<feature type="domain" description="SRP54-type proteins GTP-binding" evidence="11">
    <location>
        <begin position="290"/>
        <end position="303"/>
    </location>
</feature>
<dbReference type="PROSITE" id="PS00300">
    <property type="entry name" value="SRP54"/>
    <property type="match status" value="1"/>
</dbReference>
<dbReference type="Gene3D" id="1.20.120.140">
    <property type="entry name" value="Signal recognition particle SRP54, nucleotide-binding domain"/>
    <property type="match status" value="1"/>
</dbReference>
<dbReference type="Gene3D" id="3.40.50.300">
    <property type="entry name" value="P-loop containing nucleotide triphosphate hydrolases"/>
    <property type="match status" value="1"/>
</dbReference>
<dbReference type="Proteomes" id="UP000262607">
    <property type="component" value="Chromosome"/>
</dbReference>
<dbReference type="PANTHER" id="PTHR43134:SF1">
    <property type="entry name" value="SIGNAL RECOGNITION PARTICLE RECEPTOR SUBUNIT ALPHA"/>
    <property type="match status" value="1"/>
</dbReference>
<evidence type="ECO:0000256" key="8">
    <source>
        <dbReference type="ARBA" id="ARBA00048027"/>
    </source>
</evidence>
<keyword evidence="2 9" id="KW-0963">Cytoplasm</keyword>
<keyword evidence="3 9" id="KW-0547">Nucleotide-binding</keyword>
<comment type="similarity">
    <text evidence="9">Belongs to the GTP-binding SRP family. FtsY subfamily.</text>
</comment>
<dbReference type="SUPFAM" id="SSF52540">
    <property type="entry name" value="P-loop containing nucleoside triphosphate hydrolases"/>
    <property type="match status" value="1"/>
</dbReference>
<dbReference type="GeneID" id="66556965"/>
<dbReference type="GO" id="GO:0005886">
    <property type="term" value="C:plasma membrane"/>
    <property type="evidence" value="ECO:0007669"/>
    <property type="project" value="UniProtKB-SubCell"/>
</dbReference>
<comment type="subunit">
    <text evidence="9">Part of the signal recognition particle protein translocation system, which is composed of SRP and FtsY.</text>
</comment>
<evidence type="ECO:0000256" key="5">
    <source>
        <dbReference type="ARBA" id="ARBA00023134"/>
    </source>
</evidence>
<dbReference type="GO" id="GO:0005737">
    <property type="term" value="C:cytoplasm"/>
    <property type="evidence" value="ECO:0007669"/>
    <property type="project" value="UniProtKB-SubCell"/>
</dbReference>
<dbReference type="InterPro" id="IPR013822">
    <property type="entry name" value="Signal_recog_particl_SRP54_hlx"/>
</dbReference>
<comment type="function">
    <text evidence="9">Involved in targeting and insertion of nascent membrane proteins into the cytoplasmic membrane. Acts as a receptor for the complex formed by the signal recognition particle (SRP) and the ribosome-nascent chain (RNC).</text>
</comment>
<keyword evidence="4 9" id="KW-0378">Hydrolase</keyword>
<sequence>MFFLKKNKIKEAFDQELKKTRESFFSRIKNIFLRKSTLKIDIEEFLDHIEEILLSSDIGTKTTIKIINNLENRIKKEKYEDHQKLYEFLKEEMKVPFMNIKNEGLERTIKKYKKKPYVIMIIGVNGVGKTTTIGKLAFFLKKKGFNLIIGASDTFRAAAIRQLEIWSKKVNIPLIKKHMDADPASVAYDTLQSAKSKNMDVVLIDTAGRLQNKIGLMEELSKISRVMKKVIPEAPHEIMLVLDSTTGQNAFEQVKKFSFFVKISSIILTKLEGTAKGGVVIGIVDQFKIPIKYIGIGEKIQDLKEFDGKKFIDSFFISTTTHQKNKKDIIQDN</sequence>
<evidence type="ECO:0000313" key="12">
    <source>
        <dbReference type="EMBL" id="BBA17620.1"/>
    </source>
</evidence>
<accession>A0AAD1FQX8</accession>
<dbReference type="PANTHER" id="PTHR43134">
    <property type="entry name" value="SIGNAL RECOGNITION PARTICLE RECEPTOR SUBUNIT ALPHA"/>
    <property type="match status" value="1"/>
</dbReference>
<dbReference type="InterPro" id="IPR042101">
    <property type="entry name" value="SRP54_N_sf"/>
</dbReference>
<evidence type="ECO:0000256" key="4">
    <source>
        <dbReference type="ARBA" id="ARBA00022801"/>
    </source>
</evidence>
<evidence type="ECO:0000256" key="7">
    <source>
        <dbReference type="ARBA" id="ARBA00023170"/>
    </source>
</evidence>
<dbReference type="InterPro" id="IPR004390">
    <property type="entry name" value="SR_rcpt_FtsY"/>
</dbReference>
<dbReference type="Pfam" id="PF02881">
    <property type="entry name" value="SRP54_N"/>
    <property type="match status" value="1"/>
</dbReference>
<dbReference type="EMBL" id="AP014610">
    <property type="protein sequence ID" value="BBA17620.1"/>
    <property type="molecule type" value="Genomic_DNA"/>
</dbReference>
<evidence type="ECO:0000256" key="2">
    <source>
        <dbReference type="ARBA" id="ARBA00022490"/>
    </source>
</evidence>
<evidence type="ECO:0000256" key="6">
    <source>
        <dbReference type="ARBA" id="ARBA00023136"/>
    </source>
</evidence>
<dbReference type="InterPro" id="IPR027417">
    <property type="entry name" value="P-loop_NTPase"/>
</dbReference>
<dbReference type="EC" id="3.6.5.4" evidence="9"/>
<dbReference type="RefSeq" id="WP_110548857.1">
    <property type="nucleotide sequence ID" value="NZ_AP014610.1"/>
</dbReference>
<gene>
    <name evidence="9 12" type="primary">ftsY</name>
    <name evidence="12" type="ORF">CPU2_105</name>
</gene>
<name>A0AAD1FQX8_9FLAO</name>
<dbReference type="InterPro" id="IPR003593">
    <property type="entry name" value="AAA+_ATPase"/>
</dbReference>
<keyword evidence="10" id="KW-1133">Transmembrane helix</keyword>
<evidence type="ECO:0000256" key="3">
    <source>
        <dbReference type="ARBA" id="ARBA00022741"/>
    </source>
</evidence>
<keyword evidence="10" id="KW-0812">Transmembrane</keyword>
<comment type="subcellular location">
    <subcellularLocation>
        <location evidence="9">Cell membrane</location>
        <topology evidence="9">Peripheral membrane protein</topology>
        <orientation evidence="9">Cytoplasmic side</orientation>
    </subcellularLocation>
    <subcellularLocation>
        <location evidence="9">Cytoplasm</location>
    </subcellularLocation>
</comment>
<evidence type="ECO:0000256" key="1">
    <source>
        <dbReference type="ARBA" id="ARBA00022475"/>
    </source>
</evidence>
<keyword evidence="6 9" id="KW-0472">Membrane</keyword>
<feature type="transmembrane region" description="Helical" evidence="10">
    <location>
        <begin position="117"/>
        <end position="140"/>
    </location>
</feature>
<evidence type="ECO:0000256" key="10">
    <source>
        <dbReference type="SAM" id="Phobius"/>
    </source>
</evidence>
<dbReference type="GO" id="GO:0006614">
    <property type="term" value="P:SRP-dependent cotranslational protein targeting to membrane"/>
    <property type="evidence" value="ECO:0007669"/>
    <property type="project" value="InterPro"/>
</dbReference>
<evidence type="ECO:0000313" key="13">
    <source>
        <dbReference type="Proteomes" id="UP000262607"/>
    </source>
</evidence>
<dbReference type="NCBIfam" id="TIGR00064">
    <property type="entry name" value="ftsY"/>
    <property type="match status" value="1"/>
</dbReference>
<keyword evidence="5 9" id="KW-0342">GTP-binding</keyword>
<dbReference type="SUPFAM" id="SSF47364">
    <property type="entry name" value="Domain of the SRP/SRP receptor G-proteins"/>
    <property type="match status" value="1"/>
</dbReference>
<keyword evidence="1 9" id="KW-1003">Cell membrane</keyword>
<dbReference type="GO" id="GO:0005047">
    <property type="term" value="F:signal recognition particle binding"/>
    <property type="evidence" value="ECO:0007669"/>
    <property type="project" value="TreeGrafter"/>
</dbReference>